<proteinExistence type="predicted"/>
<feature type="region of interest" description="Disordered" evidence="1">
    <location>
        <begin position="220"/>
        <end position="257"/>
    </location>
</feature>
<evidence type="ECO:0000313" key="2">
    <source>
        <dbReference type="EMBL" id="CEP09264.1"/>
    </source>
</evidence>
<organism evidence="2 3">
    <name type="scientific">Parasitella parasitica</name>
    <dbReference type="NCBI Taxonomy" id="35722"/>
    <lineage>
        <taxon>Eukaryota</taxon>
        <taxon>Fungi</taxon>
        <taxon>Fungi incertae sedis</taxon>
        <taxon>Mucoromycota</taxon>
        <taxon>Mucoromycotina</taxon>
        <taxon>Mucoromycetes</taxon>
        <taxon>Mucorales</taxon>
        <taxon>Mucorineae</taxon>
        <taxon>Mucoraceae</taxon>
        <taxon>Parasitella</taxon>
    </lineage>
</organism>
<feature type="compositionally biased region" description="Basic residues" evidence="1">
    <location>
        <begin position="1"/>
        <end position="12"/>
    </location>
</feature>
<evidence type="ECO:0000256" key="1">
    <source>
        <dbReference type="SAM" id="MobiDB-lite"/>
    </source>
</evidence>
<sequence length="325" mass="38681">MLKKIFNTKRKRQEPGRHNTNKITLDPASATILSRHFSPLSLRAKSPSDLLDIVGFPLAASNVNFQKFSQSSPDLTTSLNDDDGNSITTTPAVTITASSEPTYRLTIRNMTTPLSSSAPASPDLTKDQLLETSREDKTLVERDFDHSMEVYRLRQKLLEFENEREAWNYKLRGYIEREEQMRKIIQLNQLQINQLKYGYSITVPSRYDLYPTTSTRSFSWQTETNDGALEEEEDKVKDQEEYEDEDEEEEEEAEEESGIHYDAYHQRLLQQQQYHQYQYRPSYQYFNKGKYYDYHYYSQPHQQRYQFRPTQQQQQKQQHYYFYHD</sequence>
<feature type="region of interest" description="Disordered" evidence="1">
    <location>
        <begin position="1"/>
        <end position="22"/>
    </location>
</feature>
<gene>
    <name evidence="2" type="primary">PARPA_02741.1 scaffold 5218</name>
</gene>
<dbReference type="OrthoDB" id="2273451at2759"/>
<accession>A0A0B7N2C0</accession>
<dbReference type="EMBL" id="LN721303">
    <property type="protein sequence ID" value="CEP09264.1"/>
    <property type="molecule type" value="Genomic_DNA"/>
</dbReference>
<name>A0A0B7N2C0_9FUNG</name>
<reference evidence="2 3" key="1">
    <citation type="submission" date="2014-09" db="EMBL/GenBank/DDBJ databases">
        <authorList>
            <person name="Ellenberger Sabrina"/>
        </authorList>
    </citation>
    <scope>NUCLEOTIDE SEQUENCE [LARGE SCALE GENOMIC DNA]</scope>
    <source>
        <strain evidence="2 3">CBS 412.66</strain>
    </source>
</reference>
<feature type="compositionally biased region" description="Acidic residues" evidence="1">
    <location>
        <begin position="240"/>
        <end position="256"/>
    </location>
</feature>
<dbReference type="Proteomes" id="UP000054107">
    <property type="component" value="Unassembled WGS sequence"/>
</dbReference>
<protein>
    <submittedName>
        <fullName evidence="2">Uncharacterized protein</fullName>
    </submittedName>
</protein>
<feature type="region of interest" description="Disordered" evidence="1">
    <location>
        <begin position="70"/>
        <end position="89"/>
    </location>
</feature>
<dbReference type="AlphaFoldDB" id="A0A0B7N2C0"/>
<keyword evidence="3" id="KW-1185">Reference proteome</keyword>
<evidence type="ECO:0000313" key="3">
    <source>
        <dbReference type="Proteomes" id="UP000054107"/>
    </source>
</evidence>